<keyword evidence="3" id="KW-1185">Reference proteome</keyword>
<evidence type="ECO:0000256" key="1">
    <source>
        <dbReference type="SAM" id="Phobius"/>
    </source>
</evidence>
<proteinExistence type="predicted"/>
<dbReference type="RefSeq" id="WP_094795099.1">
    <property type="nucleotide sequence ID" value="NZ_NDXL01000003.1"/>
</dbReference>
<dbReference type="Proteomes" id="UP000292452">
    <property type="component" value="Unassembled WGS sequence"/>
</dbReference>
<keyword evidence="1" id="KW-0472">Membrane</keyword>
<sequence length="106" mass="11655">MHRTRRYVLIAPLMVLSALAVLSLQVLPRVDRVVHIAVYVVAVALWAGCGWAAVRGAGTGAADEAEAPRTERVPEGLEEAERLGRAVRFHADGEPRARSSWRSSRW</sequence>
<dbReference type="AlphaFoldDB" id="A0A4Q9HXD7"/>
<accession>A0A4Q9HXD7</accession>
<evidence type="ECO:0000313" key="2">
    <source>
        <dbReference type="EMBL" id="TBO59958.1"/>
    </source>
</evidence>
<reference evidence="2 3" key="1">
    <citation type="submission" date="2019-02" db="EMBL/GenBank/DDBJ databases">
        <title>Draft Genome Sequence of Streptomyces sp. AM-2504, identified by 16S rRNA comparative analysis as a Streptomyces Kasugaensis strain.</title>
        <authorList>
            <person name="Napolioni V."/>
            <person name="Giuliodori A.M."/>
            <person name="Spurio R."/>
            <person name="Fabbretti A."/>
        </authorList>
    </citation>
    <scope>NUCLEOTIDE SEQUENCE [LARGE SCALE GENOMIC DNA]</scope>
    <source>
        <strain evidence="2 3">AM-2504</strain>
    </source>
</reference>
<feature type="transmembrane region" description="Helical" evidence="1">
    <location>
        <begin position="7"/>
        <end position="27"/>
    </location>
</feature>
<evidence type="ECO:0000313" key="3">
    <source>
        <dbReference type="Proteomes" id="UP000292452"/>
    </source>
</evidence>
<protein>
    <submittedName>
        <fullName evidence="2">Uncharacterized protein</fullName>
    </submittedName>
</protein>
<keyword evidence="1" id="KW-1133">Transmembrane helix</keyword>
<name>A0A4Q9HXD7_STRKA</name>
<comment type="caution">
    <text evidence="2">The sequence shown here is derived from an EMBL/GenBank/DDBJ whole genome shotgun (WGS) entry which is preliminary data.</text>
</comment>
<feature type="transmembrane region" description="Helical" evidence="1">
    <location>
        <begin position="33"/>
        <end position="54"/>
    </location>
</feature>
<gene>
    <name evidence="2" type="ORF">EYS09_09300</name>
</gene>
<dbReference type="EMBL" id="SIXH01000058">
    <property type="protein sequence ID" value="TBO59958.1"/>
    <property type="molecule type" value="Genomic_DNA"/>
</dbReference>
<organism evidence="2 3">
    <name type="scientific">Streptomyces kasugaensis</name>
    <dbReference type="NCBI Taxonomy" id="1946"/>
    <lineage>
        <taxon>Bacteria</taxon>
        <taxon>Bacillati</taxon>
        <taxon>Actinomycetota</taxon>
        <taxon>Actinomycetes</taxon>
        <taxon>Kitasatosporales</taxon>
        <taxon>Streptomycetaceae</taxon>
        <taxon>Streptomyces</taxon>
    </lineage>
</organism>
<keyword evidence="1" id="KW-0812">Transmembrane</keyword>